<dbReference type="Gene3D" id="2.60.40.10">
    <property type="entry name" value="Immunoglobulins"/>
    <property type="match status" value="3"/>
</dbReference>
<dbReference type="InterPro" id="IPR037293">
    <property type="entry name" value="Gal_Oxidase_central_sf"/>
</dbReference>
<dbReference type="OrthoDB" id="2019572at2759"/>
<comment type="caution">
    <text evidence="5">The sequence shown here is derived from an EMBL/GenBank/DDBJ whole genome shotgun (WGS) entry which is preliminary data.</text>
</comment>
<feature type="domain" description="Glyoxal oxidase N-terminal" evidence="3">
    <location>
        <begin position="763"/>
        <end position="1143"/>
    </location>
</feature>
<evidence type="ECO:0000256" key="2">
    <source>
        <dbReference type="SAM" id="SignalP"/>
    </source>
</evidence>
<dbReference type="Pfam" id="PF09118">
    <property type="entry name" value="GO-like_E_set"/>
    <property type="match status" value="3"/>
</dbReference>
<feature type="domain" description="Glyoxal oxidase N-terminal" evidence="3">
    <location>
        <begin position="135"/>
        <end position="515"/>
    </location>
</feature>
<feature type="domain" description="Galactose oxidase-like Early set" evidence="4">
    <location>
        <begin position="531"/>
        <end position="624"/>
    </location>
</feature>
<evidence type="ECO:0000313" key="5">
    <source>
        <dbReference type="EMBL" id="KAG8487352.1"/>
    </source>
</evidence>
<dbReference type="Pfam" id="PF07250">
    <property type="entry name" value="Glyoxal_oxid_N"/>
    <property type="match status" value="3"/>
</dbReference>
<keyword evidence="1 2" id="KW-0732">Signal</keyword>
<feature type="chain" id="PRO_5035261478" description="Galactose oxidase-like Early set domain-containing protein" evidence="2">
    <location>
        <begin position="22"/>
        <end position="1884"/>
    </location>
</feature>
<keyword evidence="6" id="KW-1185">Reference proteome</keyword>
<name>A0A8J5YR36_9ROSI</name>
<dbReference type="InterPro" id="IPR011043">
    <property type="entry name" value="Gal_Oxase/kelch_b-propeller"/>
</dbReference>
<feature type="domain" description="Glyoxal oxidase N-terminal" evidence="3">
    <location>
        <begin position="1380"/>
        <end position="1766"/>
    </location>
</feature>
<gene>
    <name evidence="5" type="ORF">CXB51_020858</name>
</gene>
<sequence>MASLVSRGIIILPLLFVYVNGEHFLYPKRHVGKAELAGYKGPDSLAVDGGGFYSGPLIADDDGSTAGGNAGGTTEVTVENLGKADGDNTNGNTNSVESTQVAAKNGISNENIVEAKTTFKGSWELFIENAGVSAMHLILLPKINQALMFDATVWKISKMKLPGPPCRHVEGTNEEDCYVHSILMDVETGKIRPLRLNYDTWCSSGALDINGRLVSTGGYNNGSDTVRILDLCDTCEYATQVTLGDGRFMVFGGRDFPTYEYVPPQGQKNTLKDVIDFNFLVETHDPVENNLYPFVYLSTDGNLFIFANNRSVLLNPNTHKIIHEFPVLPNGARNYPASGSACLLPIMLKPNEDRRVIPAEVLICGGASHDAYAKADLQRPKVFLPGNTDCARLDITKRNGKWKIINMPSARLLEDMVVLPTGDVLLVNGAKTGSAGWDDAREPNFNPVLYKFQTDGTGSKFIVLNPSNIPRMYHSSFALLPDAKILIAGSNTNPGYLDDALFPTEVRVEKFSPHYLDPNLVMFRQEIVVDNSNNKVKYGQKFTVQIRGNGEIDQEKLQVTIYSPPFVTHGISMNQRLIQLGIVEFNKNVTQNTNNIILQAPMNGNIAPPGYYMLFVNYNGVPCRQSMWMASLFSRGIIILPLLFVYVNGEHFLYPKRHVGKAELAGYKGPDSFAVDGGGFYSGPLIADDDGSTAGGNAGGTTEVKLENLGKAGGDNTNSNANSVESAQVAAKNGISNENIVEAKTTFKGSWELFVENAGVSAMHLILLPKINQALMFDATVWKISKMKLPGPPCRHIEGTNEEDCYVHSILMDVETGKIRPLRLNYDTWCSSGALDINGRLVSTGGYNNGSDTVRILDLCDTCGYATQVTLGNGRFMVFGGRDFPTYEFVPPQGQKNTLKDVVDFNFLMETHDPVENNLYPFVYLSTDGNVFIFANNRSVLLNPNTQTIIHEFPVLPNGARNYPASGSACLLPIMLKPNEDRRVIPAEVLICGGASHDAYAKADLQRPKVFLPGNTDCARLDITKRNGKWKIINMPSARLLGDMVVLPTGDVLIVNGAKTGSAGWDDAREPNLNPVLYKFQTDGTGSKFTVLNPSNIPRMYHSSFALLPDAKILIAGSNTNPGYLDDALFPTEVRVEKFSPHYLDPNLAMFRQEIIVEKSNNQVKYGQKFTVQIRGNGEIDQQKLQVTVYSPPFVTHGISMNQRLIQLGIVEFNKNVAPNTNNIVLQAPMNGNIAPLGYYMLFINYNGVPCRQSMWMGLFWRVLLVLPLFFAYVNCEYFTYPSRHTGKAELAGFKGPDSLATDGGGFFSGPLVVNDDVTATAGNQGGTTEVTVGKPGDDTLDASLVDGNDGIGNANMIEAATTFKGSWELFLENGGVSAMHLILLPKINQALMFDATVWKISKIKLPGPPCRHVEGTNEEDCFAHSVLMDIDTGKLRPLRLNYDTWCSSGGLDINGRLVSTGGYNNGSDTVRILDLCDTCEWKEYPGALANGRWYATQVTLGDGRDFPTYEFVPPEGKKNTHQDVVDFKFLVETHDPVENNLYPFVYLSTDGNVFIFANNRSVLLNPKTHNIIHEFPMLPNGARNYPASGSACLLPIILKPNEDRRVIPAEILICGGAPHDAYEKADLQRPKVFLPGSSDCARLDFTKRNSKWKILNMPSARLLGDMAVLPTGDVLIVNGAKTGSAGWDDAREPNLNPVLYKFKTDGTGSKFTVLNPSNIPRMYHSSFAVLPDAKILIAGSNTNPGYLDDALFPTEVRVEKFSPHYLDPNLAMFRQEIIAEKSNNQLKYGQKFTVQIRGNGVIDQQKLQVTIYSPPFVTHGICMNQRLIQLGILEFNKDVAPNTNNIVLQAPMNGNIAQPGYYMLFVNYNGVPCLRSMWVQILP</sequence>
<dbReference type="InterPro" id="IPR013783">
    <property type="entry name" value="Ig-like_fold"/>
</dbReference>
<dbReference type="SUPFAM" id="SSF50965">
    <property type="entry name" value="Galactose oxidase, central domain"/>
    <property type="match status" value="3"/>
</dbReference>
<feature type="signal peptide" evidence="2">
    <location>
        <begin position="1"/>
        <end position="21"/>
    </location>
</feature>
<feature type="domain" description="Galactose oxidase-like Early set" evidence="4">
    <location>
        <begin position="1784"/>
        <end position="1882"/>
    </location>
</feature>
<feature type="domain" description="Galactose oxidase-like Early set" evidence="4">
    <location>
        <begin position="1160"/>
        <end position="1252"/>
    </location>
</feature>
<dbReference type="Gene3D" id="2.130.10.80">
    <property type="entry name" value="Galactose oxidase/kelch, beta-propeller"/>
    <property type="match status" value="3"/>
</dbReference>
<evidence type="ECO:0000313" key="6">
    <source>
        <dbReference type="Proteomes" id="UP000701853"/>
    </source>
</evidence>
<accession>A0A8J5YR36</accession>
<dbReference type="InterPro" id="IPR009880">
    <property type="entry name" value="Glyoxal_oxidase_N"/>
</dbReference>
<evidence type="ECO:0000259" key="4">
    <source>
        <dbReference type="Pfam" id="PF09118"/>
    </source>
</evidence>
<evidence type="ECO:0008006" key="7">
    <source>
        <dbReference type="Google" id="ProtNLM"/>
    </source>
</evidence>
<dbReference type="Proteomes" id="UP000701853">
    <property type="component" value="Chromosome 8"/>
</dbReference>
<evidence type="ECO:0000259" key="3">
    <source>
        <dbReference type="Pfam" id="PF07250"/>
    </source>
</evidence>
<dbReference type="CDD" id="cd02851">
    <property type="entry name" value="E_set_GO_C"/>
    <property type="match status" value="3"/>
</dbReference>
<dbReference type="EMBL" id="JAHUZN010000008">
    <property type="protein sequence ID" value="KAG8487352.1"/>
    <property type="molecule type" value="Genomic_DNA"/>
</dbReference>
<dbReference type="PANTHER" id="PTHR32208:SF93">
    <property type="entry name" value="ALDEHYDE OXIDASE GLOX1"/>
    <property type="match status" value="1"/>
</dbReference>
<organism evidence="5 6">
    <name type="scientific">Gossypium anomalum</name>
    <dbReference type="NCBI Taxonomy" id="47600"/>
    <lineage>
        <taxon>Eukaryota</taxon>
        <taxon>Viridiplantae</taxon>
        <taxon>Streptophyta</taxon>
        <taxon>Embryophyta</taxon>
        <taxon>Tracheophyta</taxon>
        <taxon>Spermatophyta</taxon>
        <taxon>Magnoliopsida</taxon>
        <taxon>eudicotyledons</taxon>
        <taxon>Gunneridae</taxon>
        <taxon>Pentapetalae</taxon>
        <taxon>rosids</taxon>
        <taxon>malvids</taxon>
        <taxon>Malvales</taxon>
        <taxon>Malvaceae</taxon>
        <taxon>Malvoideae</taxon>
        <taxon>Gossypium</taxon>
    </lineage>
</organism>
<proteinExistence type="predicted"/>
<reference evidence="5 6" key="1">
    <citation type="journal article" date="2021" name="bioRxiv">
        <title>The Gossypium anomalum genome as a resource for cotton improvement and evolutionary analysis of hybrid incompatibility.</title>
        <authorList>
            <person name="Grover C.E."/>
            <person name="Yuan D."/>
            <person name="Arick M.A."/>
            <person name="Miller E.R."/>
            <person name="Hu G."/>
            <person name="Peterson D.G."/>
            <person name="Wendel J.F."/>
            <person name="Udall J.A."/>
        </authorList>
    </citation>
    <scope>NUCLEOTIDE SEQUENCE [LARGE SCALE GENOMIC DNA]</scope>
    <source>
        <strain evidence="5">JFW-Udall</strain>
        <tissue evidence="5">Leaf</tissue>
    </source>
</reference>
<dbReference type="SUPFAM" id="SSF81296">
    <property type="entry name" value="E set domains"/>
    <property type="match status" value="3"/>
</dbReference>
<dbReference type="PANTHER" id="PTHR32208">
    <property type="entry name" value="SECRETED PROTEIN-RELATED"/>
    <property type="match status" value="1"/>
</dbReference>
<dbReference type="InterPro" id="IPR014756">
    <property type="entry name" value="Ig_E-set"/>
</dbReference>
<evidence type="ECO:0000256" key="1">
    <source>
        <dbReference type="ARBA" id="ARBA00022729"/>
    </source>
</evidence>
<dbReference type="InterPro" id="IPR015202">
    <property type="entry name" value="GO-like_E_set"/>
</dbReference>
<protein>
    <recommendedName>
        <fullName evidence="7">Galactose oxidase-like Early set domain-containing protein</fullName>
    </recommendedName>
</protein>